<proteinExistence type="predicted"/>
<sequence length="80" mass="9146">MESQSKAFGRFEVDPHMLILERSGLLTQFNNTMQQATVMDIEFRGNGMLEDLSVRTCDEYVVSGIPTCEGRNRRKSVRDC</sequence>
<dbReference type="Proteomes" id="UP000077563">
    <property type="component" value="Unassembled WGS sequence"/>
</dbReference>
<name>A0A9X5KQJ3_PSEMA</name>
<reference evidence="1 2" key="1">
    <citation type="submission" date="2015-09" db="EMBL/GenBank/DDBJ databases">
        <title>Genome sequence of Pseudomonas marginalis ICMP 3553.</title>
        <authorList>
            <person name="Visnovsky S."/>
            <person name="Lu A."/>
            <person name="Panda P."/>
            <person name="Pitman A."/>
        </authorList>
    </citation>
    <scope>NUCLEOTIDE SEQUENCE [LARGE SCALE GENOMIC DNA]</scope>
    <source>
        <strain evidence="1 2">ICMP 3553</strain>
    </source>
</reference>
<dbReference type="RefSeq" id="WP_064055509.1">
    <property type="nucleotide sequence ID" value="NZ_LKEG01000062.1"/>
</dbReference>
<comment type="caution">
    <text evidence="1">The sequence shown here is derived from an EMBL/GenBank/DDBJ whole genome shotgun (WGS) entry which is preliminary data.</text>
</comment>
<accession>A0A9X5KQJ3</accession>
<protein>
    <submittedName>
        <fullName evidence="1">Uncharacterized protein</fullName>
    </submittedName>
</protein>
<organism evidence="1 2">
    <name type="scientific">Pseudomonas marginalis</name>
    <name type="common">Pseudomonas panacis</name>
    <dbReference type="NCBI Taxonomy" id="298"/>
    <lineage>
        <taxon>Bacteria</taxon>
        <taxon>Pseudomonadati</taxon>
        <taxon>Pseudomonadota</taxon>
        <taxon>Gammaproteobacteria</taxon>
        <taxon>Pseudomonadales</taxon>
        <taxon>Pseudomonadaceae</taxon>
        <taxon>Pseudomonas</taxon>
    </lineage>
</organism>
<dbReference type="EMBL" id="LKEG01000062">
    <property type="protein sequence ID" value="OAJ45582.1"/>
    <property type="molecule type" value="Genomic_DNA"/>
</dbReference>
<gene>
    <name evidence="1" type="ORF">AO064_29595</name>
</gene>
<dbReference type="AlphaFoldDB" id="A0A9X5KQJ3"/>
<evidence type="ECO:0000313" key="2">
    <source>
        <dbReference type="Proteomes" id="UP000077563"/>
    </source>
</evidence>
<evidence type="ECO:0000313" key="1">
    <source>
        <dbReference type="EMBL" id="OAJ45582.1"/>
    </source>
</evidence>